<feature type="transmembrane region" description="Helical" evidence="6">
    <location>
        <begin position="92"/>
        <end position="114"/>
    </location>
</feature>
<keyword evidence="4 6" id="KW-1133">Transmembrane helix</keyword>
<reference evidence="8" key="1">
    <citation type="submission" date="2016-11" db="EMBL/GenBank/DDBJ databases">
        <authorList>
            <person name="Varghese N."/>
            <person name="Submissions S."/>
        </authorList>
    </citation>
    <scope>NUCLEOTIDE SEQUENCE [LARGE SCALE GENOMIC DNA]</scope>
    <source>
        <strain evidence="8">DSM 1811</strain>
    </source>
</reference>
<evidence type="ECO:0000313" key="7">
    <source>
        <dbReference type="EMBL" id="SHM19621.1"/>
    </source>
</evidence>
<dbReference type="InterPro" id="IPR050833">
    <property type="entry name" value="Poly_Biosynth_Transport"/>
</dbReference>
<dbReference type="AlphaFoldDB" id="A0A1M7GTP6"/>
<proteinExistence type="predicted"/>
<sequence length="512" mass="58788">MLNSTGNKRIAKNTLILYIRMFFTMGVSLYTSRVVLNALGIEDYGVYSIVGGIVTLFSFFNSAMTSSTQRFLAFDIGKNDLEQLKKTFNATLNIHIAIALFVLILAETIGLWFVNNKLNLPLDRLIAANWVYQFSILTFLLGILQVPYDALIVAHEKMNIYAYMSFAEAGLKLLIVYLLVVFVFDKLILYAVLLFVVTFIVRSGHKYYCKRNYKESKYQFYYDKTYYKVLLSYSGWNLFGNIAGVARGQGVNILLNLFFGTVLNAAYGITMQLQVAVQTFVNNFQMAVNPQIIKNYAAGNIDQCNKLIFQSSKLSYFLMLIIVCPVIFNIDFILKIWLKTPPDFTSKFIILCLINLLIDCISGPIMTGVQATGNIKFYQIIVGTLVFLNLPISFFLLKIYKNPELVFFTSILISIFSLIFRLFFYKKYLQISISSFLKQVVLKLFLVSFLSIIIIFMFNKYIFLENEFILALTKLVVIIFIIIIIIFLLGINNDERFFIFNTISKKKNEPKV</sequence>
<name>A0A1M7GTP6_9FLAO</name>
<dbReference type="GO" id="GO:0015297">
    <property type="term" value="F:antiporter activity"/>
    <property type="evidence" value="ECO:0007669"/>
    <property type="project" value="InterPro"/>
</dbReference>
<feature type="transmembrane region" description="Helical" evidence="6">
    <location>
        <begin position="15"/>
        <end position="32"/>
    </location>
</feature>
<dbReference type="Proteomes" id="UP000184121">
    <property type="component" value="Unassembled WGS sequence"/>
</dbReference>
<evidence type="ECO:0000313" key="8">
    <source>
        <dbReference type="Proteomes" id="UP000184121"/>
    </source>
</evidence>
<feature type="transmembrane region" description="Helical" evidence="6">
    <location>
        <begin position="405"/>
        <end position="424"/>
    </location>
</feature>
<dbReference type="PANTHER" id="PTHR30250:SF26">
    <property type="entry name" value="PSMA PROTEIN"/>
    <property type="match status" value="1"/>
</dbReference>
<feature type="transmembrane region" description="Helical" evidence="6">
    <location>
        <begin position="316"/>
        <end position="338"/>
    </location>
</feature>
<evidence type="ECO:0000256" key="1">
    <source>
        <dbReference type="ARBA" id="ARBA00004651"/>
    </source>
</evidence>
<evidence type="ECO:0000256" key="4">
    <source>
        <dbReference type="ARBA" id="ARBA00022989"/>
    </source>
</evidence>
<keyword evidence="2" id="KW-1003">Cell membrane</keyword>
<dbReference type="InterPro" id="IPR002528">
    <property type="entry name" value="MATE_fam"/>
</dbReference>
<protein>
    <submittedName>
        <fullName evidence="7">Na+-driven multidrug efflux pump</fullName>
    </submittedName>
</protein>
<feature type="transmembrane region" description="Helical" evidence="6">
    <location>
        <begin position="187"/>
        <end position="204"/>
    </location>
</feature>
<feature type="transmembrane region" description="Helical" evidence="6">
    <location>
        <begin position="251"/>
        <end position="269"/>
    </location>
</feature>
<evidence type="ECO:0000256" key="2">
    <source>
        <dbReference type="ARBA" id="ARBA00022475"/>
    </source>
</evidence>
<feature type="transmembrane region" description="Helical" evidence="6">
    <location>
        <begin position="377"/>
        <end position="399"/>
    </location>
</feature>
<dbReference type="STRING" id="29534.SAMN05444366_2684"/>
<evidence type="ECO:0000256" key="5">
    <source>
        <dbReference type="ARBA" id="ARBA00023136"/>
    </source>
</evidence>
<organism evidence="7 8">
    <name type="scientific">Flavobacterium saccharophilum</name>
    <dbReference type="NCBI Taxonomy" id="29534"/>
    <lineage>
        <taxon>Bacteria</taxon>
        <taxon>Pseudomonadati</taxon>
        <taxon>Bacteroidota</taxon>
        <taxon>Flavobacteriia</taxon>
        <taxon>Flavobacteriales</taxon>
        <taxon>Flavobacteriaceae</taxon>
        <taxon>Flavobacterium</taxon>
    </lineage>
</organism>
<keyword evidence="5 6" id="KW-0472">Membrane</keyword>
<keyword evidence="3 6" id="KW-0812">Transmembrane</keyword>
<gene>
    <name evidence="7" type="ORF">SAMN05444366_2684</name>
</gene>
<feature type="transmembrane region" description="Helical" evidence="6">
    <location>
        <begin position="160"/>
        <end position="181"/>
    </location>
</feature>
<feature type="transmembrane region" description="Helical" evidence="6">
    <location>
        <begin position="444"/>
        <end position="462"/>
    </location>
</feature>
<keyword evidence="8" id="KW-1185">Reference proteome</keyword>
<feature type="transmembrane region" description="Helical" evidence="6">
    <location>
        <begin position="44"/>
        <end position="64"/>
    </location>
</feature>
<dbReference type="GO" id="GO:0005886">
    <property type="term" value="C:plasma membrane"/>
    <property type="evidence" value="ECO:0007669"/>
    <property type="project" value="UniProtKB-SubCell"/>
</dbReference>
<feature type="transmembrane region" description="Helical" evidence="6">
    <location>
        <begin position="344"/>
        <end position="365"/>
    </location>
</feature>
<dbReference type="OrthoDB" id="5365632at2"/>
<dbReference type="Pfam" id="PF01554">
    <property type="entry name" value="MatE"/>
    <property type="match status" value="1"/>
</dbReference>
<dbReference type="PANTHER" id="PTHR30250">
    <property type="entry name" value="PST FAMILY PREDICTED COLANIC ACID TRANSPORTER"/>
    <property type="match status" value="1"/>
</dbReference>
<feature type="transmembrane region" description="Helical" evidence="6">
    <location>
        <begin position="468"/>
        <end position="491"/>
    </location>
</feature>
<evidence type="ECO:0000256" key="3">
    <source>
        <dbReference type="ARBA" id="ARBA00022692"/>
    </source>
</evidence>
<comment type="subcellular location">
    <subcellularLocation>
        <location evidence="1">Cell membrane</location>
        <topology evidence="1">Multi-pass membrane protein</topology>
    </subcellularLocation>
</comment>
<evidence type="ECO:0000256" key="6">
    <source>
        <dbReference type="SAM" id="Phobius"/>
    </source>
</evidence>
<dbReference type="EMBL" id="FRBY01000003">
    <property type="protein sequence ID" value="SHM19621.1"/>
    <property type="molecule type" value="Genomic_DNA"/>
</dbReference>
<dbReference type="GO" id="GO:0042910">
    <property type="term" value="F:xenobiotic transmembrane transporter activity"/>
    <property type="evidence" value="ECO:0007669"/>
    <property type="project" value="InterPro"/>
</dbReference>
<accession>A0A1M7GTP6</accession>
<feature type="transmembrane region" description="Helical" evidence="6">
    <location>
        <begin position="126"/>
        <end position="148"/>
    </location>
</feature>